<gene>
    <name evidence="2" type="ORF">F53441_11279</name>
</gene>
<keyword evidence="1" id="KW-0472">Membrane</keyword>
<keyword evidence="3" id="KW-1185">Reference proteome</keyword>
<evidence type="ECO:0000313" key="2">
    <source>
        <dbReference type="EMBL" id="KAF4443984.1"/>
    </source>
</evidence>
<keyword evidence="1" id="KW-1133">Transmembrane helix</keyword>
<feature type="transmembrane region" description="Helical" evidence="1">
    <location>
        <begin position="137"/>
        <end position="155"/>
    </location>
</feature>
<comment type="caution">
    <text evidence="2">The sequence shown here is derived from an EMBL/GenBank/DDBJ whole genome shotgun (WGS) entry which is preliminary data.</text>
</comment>
<dbReference type="Proteomes" id="UP000605986">
    <property type="component" value="Unassembled WGS sequence"/>
</dbReference>
<evidence type="ECO:0000256" key="1">
    <source>
        <dbReference type="SAM" id="Phobius"/>
    </source>
</evidence>
<keyword evidence="1" id="KW-0812">Transmembrane</keyword>
<dbReference type="OrthoDB" id="5400196at2759"/>
<name>A0A8H4NMM6_9HYPO</name>
<organism evidence="2 3">
    <name type="scientific">Fusarium austroafricanum</name>
    <dbReference type="NCBI Taxonomy" id="2364996"/>
    <lineage>
        <taxon>Eukaryota</taxon>
        <taxon>Fungi</taxon>
        <taxon>Dikarya</taxon>
        <taxon>Ascomycota</taxon>
        <taxon>Pezizomycotina</taxon>
        <taxon>Sordariomycetes</taxon>
        <taxon>Hypocreomycetidae</taxon>
        <taxon>Hypocreales</taxon>
        <taxon>Nectriaceae</taxon>
        <taxon>Fusarium</taxon>
        <taxon>Fusarium concolor species complex</taxon>
    </lineage>
</organism>
<evidence type="ECO:0000313" key="3">
    <source>
        <dbReference type="Proteomes" id="UP000605986"/>
    </source>
</evidence>
<proteinExistence type="predicted"/>
<dbReference type="EMBL" id="JAADJG010000559">
    <property type="protein sequence ID" value="KAF4443984.1"/>
    <property type="molecule type" value="Genomic_DNA"/>
</dbReference>
<dbReference type="AlphaFoldDB" id="A0A8H4NMM6"/>
<protein>
    <submittedName>
        <fullName evidence="2">Uncharacterized protein</fullName>
    </submittedName>
</protein>
<feature type="transmembrane region" description="Helical" evidence="1">
    <location>
        <begin position="47"/>
        <end position="65"/>
    </location>
</feature>
<accession>A0A8H4NMM6</accession>
<feature type="transmembrane region" description="Helical" evidence="1">
    <location>
        <begin position="16"/>
        <end position="35"/>
    </location>
</feature>
<reference evidence="2" key="1">
    <citation type="submission" date="2020-01" db="EMBL/GenBank/DDBJ databases">
        <title>Identification and distribution of gene clusters putatively required for synthesis of sphingolipid metabolism inhibitors in phylogenetically diverse species of the filamentous fungus Fusarium.</title>
        <authorList>
            <person name="Kim H.-S."/>
            <person name="Busman M."/>
            <person name="Brown D.W."/>
            <person name="Divon H."/>
            <person name="Uhlig S."/>
            <person name="Proctor R.H."/>
        </authorList>
    </citation>
    <scope>NUCLEOTIDE SEQUENCE</scope>
    <source>
        <strain evidence="2">NRRL 53441</strain>
    </source>
</reference>
<sequence>MSEMSDTKALPPTGQILYDVAVIISLMGLIPLMAWTVLDAPEIHRDIPYFVMGVTFLATIYSSVIRGRVQHGLMRLLEKDLPTEFNDSKSEQPQFPAKLLFWKKSKEKPFPEMLDRKWRGILLIDSLQEKVLYNKKFFFVYLPCALLVTTNVAVFTPNSGSRKDPYQPLVPGSHCSLNFTSDSAECGGVDEVGVPGTYRWRLGNGSAFFARYRSGCPPARITSHVSNINSKSPDKYAYVDAGVAVERTAMGASAQLYRGSVFQRLDEEHGRFLRSTSQCIPVMPSNPVTCKNGGGKLRVGDDPRSLLYVLDKIPGLNIGGETPFAKDLARTINDPDKKAGTRGSETYVATCEINPLKSFEYRWVTFDLPASGTTNIWV</sequence>